<keyword evidence="2" id="KW-0808">Transferase</keyword>
<dbReference type="EMBL" id="JAUFQU010000001">
    <property type="protein sequence ID" value="MDN3706853.1"/>
    <property type="molecule type" value="Genomic_DNA"/>
</dbReference>
<comment type="caution">
    <text evidence="2">The sequence shown here is derived from an EMBL/GenBank/DDBJ whole genome shotgun (WGS) entry which is preliminary data.</text>
</comment>
<proteinExistence type="predicted"/>
<dbReference type="CDD" id="cd04301">
    <property type="entry name" value="NAT_SF"/>
    <property type="match status" value="1"/>
</dbReference>
<accession>A0ABT8CTA2</accession>
<evidence type="ECO:0000313" key="2">
    <source>
        <dbReference type="EMBL" id="MDN3706853.1"/>
    </source>
</evidence>
<keyword evidence="3" id="KW-1185">Reference proteome</keyword>
<feature type="domain" description="N-acetyltransferase" evidence="1">
    <location>
        <begin position="3"/>
        <end position="154"/>
    </location>
</feature>
<dbReference type="InterPro" id="IPR016181">
    <property type="entry name" value="Acyl_CoA_acyltransferase"/>
</dbReference>
<protein>
    <submittedName>
        <fullName evidence="2">N-acetyltransferase</fullName>
        <ecNumber evidence="2">2.3.1.-</ecNumber>
    </submittedName>
</protein>
<gene>
    <name evidence="2" type="ORF">QW060_06875</name>
</gene>
<organism evidence="2 3">
    <name type="scientific">Paenimyroides ceti</name>
    <dbReference type="NCBI Taxonomy" id="395087"/>
    <lineage>
        <taxon>Bacteria</taxon>
        <taxon>Pseudomonadati</taxon>
        <taxon>Bacteroidota</taxon>
        <taxon>Flavobacteriia</taxon>
        <taxon>Flavobacteriales</taxon>
        <taxon>Flavobacteriaceae</taxon>
        <taxon>Paenimyroides</taxon>
    </lineage>
</organism>
<dbReference type="InterPro" id="IPR000182">
    <property type="entry name" value="GNAT_dom"/>
</dbReference>
<dbReference type="GO" id="GO:0016746">
    <property type="term" value="F:acyltransferase activity"/>
    <property type="evidence" value="ECO:0007669"/>
    <property type="project" value="UniProtKB-KW"/>
</dbReference>
<dbReference type="PROSITE" id="PS51186">
    <property type="entry name" value="GNAT"/>
    <property type="match status" value="1"/>
</dbReference>
<reference evidence="3" key="1">
    <citation type="journal article" date="2019" name="Int. J. Syst. Evol. Microbiol.">
        <title>The Global Catalogue of Microorganisms (GCM) 10K type strain sequencing project: providing services to taxonomists for standard genome sequencing and annotation.</title>
        <authorList>
            <consortium name="The Broad Institute Genomics Platform"/>
            <consortium name="The Broad Institute Genome Sequencing Center for Infectious Disease"/>
            <person name="Wu L."/>
            <person name="Ma J."/>
        </authorList>
    </citation>
    <scope>NUCLEOTIDE SEQUENCE [LARGE SCALE GENOMIC DNA]</scope>
    <source>
        <strain evidence="3">CECT 7184</strain>
    </source>
</reference>
<sequence length="174" mass="19404">MEIVIRQEKPEDYALVYEINEIAFGQNSEAKLVEALRKNKDVFIPELSLIALYKGEVMGHILFTKITILTTDGQYKESLALAPMAVLPQMQLKGIGSALIKQGLKKARDLGFASVIVLGHPAYYTKFGFTSASYYGIRPPFEVPENAFMAIELIDGALKESEGVVYYSKEFENV</sequence>
<keyword evidence="2" id="KW-0012">Acyltransferase</keyword>
<dbReference type="Gene3D" id="3.40.630.30">
    <property type="match status" value="1"/>
</dbReference>
<name>A0ABT8CTA2_9FLAO</name>
<dbReference type="Pfam" id="PF00583">
    <property type="entry name" value="Acetyltransf_1"/>
    <property type="match status" value="1"/>
</dbReference>
<dbReference type="RefSeq" id="WP_290362904.1">
    <property type="nucleotide sequence ID" value="NZ_JAUFQU010000001.1"/>
</dbReference>
<dbReference type="SUPFAM" id="SSF55729">
    <property type="entry name" value="Acyl-CoA N-acyltransferases (Nat)"/>
    <property type="match status" value="1"/>
</dbReference>
<dbReference type="Proteomes" id="UP001242368">
    <property type="component" value="Unassembled WGS sequence"/>
</dbReference>
<dbReference type="EC" id="2.3.1.-" evidence="2"/>
<evidence type="ECO:0000313" key="3">
    <source>
        <dbReference type="Proteomes" id="UP001242368"/>
    </source>
</evidence>
<evidence type="ECO:0000259" key="1">
    <source>
        <dbReference type="PROSITE" id="PS51186"/>
    </source>
</evidence>